<evidence type="ECO:0000313" key="3">
    <source>
        <dbReference type="EMBL" id="KAF5761362.1"/>
    </source>
</evidence>
<name>A0A9K3DTK5_HELAN</name>
<dbReference type="SUPFAM" id="SSF52058">
    <property type="entry name" value="L domain-like"/>
    <property type="match status" value="1"/>
</dbReference>
<dbReference type="InterPro" id="IPR032675">
    <property type="entry name" value="LRR_dom_sf"/>
</dbReference>
<gene>
    <name evidence="3" type="ORF">HanXRQr2_Chr16g0764251</name>
</gene>
<feature type="domain" description="Disease resistance R13L4/SHOC-2-like LRR" evidence="2">
    <location>
        <begin position="312"/>
        <end position="370"/>
    </location>
</feature>
<keyword evidence="1" id="KW-0677">Repeat</keyword>
<reference evidence="3" key="1">
    <citation type="journal article" date="2017" name="Nature">
        <title>The sunflower genome provides insights into oil metabolism, flowering and Asterid evolution.</title>
        <authorList>
            <person name="Badouin H."/>
            <person name="Gouzy J."/>
            <person name="Grassa C.J."/>
            <person name="Murat F."/>
            <person name="Staton S.E."/>
            <person name="Cottret L."/>
            <person name="Lelandais-Briere C."/>
            <person name="Owens G.L."/>
            <person name="Carrere S."/>
            <person name="Mayjonade B."/>
            <person name="Legrand L."/>
            <person name="Gill N."/>
            <person name="Kane N.C."/>
            <person name="Bowers J.E."/>
            <person name="Hubner S."/>
            <person name="Bellec A."/>
            <person name="Berard A."/>
            <person name="Berges H."/>
            <person name="Blanchet N."/>
            <person name="Boniface M.C."/>
            <person name="Brunel D."/>
            <person name="Catrice O."/>
            <person name="Chaidir N."/>
            <person name="Claudel C."/>
            <person name="Donnadieu C."/>
            <person name="Faraut T."/>
            <person name="Fievet G."/>
            <person name="Helmstetter N."/>
            <person name="King M."/>
            <person name="Knapp S.J."/>
            <person name="Lai Z."/>
            <person name="Le Paslier M.C."/>
            <person name="Lippi Y."/>
            <person name="Lorenzon L."/>
            <person name="Mandel J.R."/>
            <person name="Marage G."/>
            <person name="Marchand G."/>
            <person name="Marquand E."/>
            <person name="Bret-Mestries E."/>
            <person name="Morien E."/>
            <person name="Nambeesan S."/>
            <person name="Nguyen T."/>
            <person name="Pegot-Espagnet P."/>
            <person name="Pouilly N."/>
            <person name="Raftis F."/>
            <person name="Sallet E."/>
            <person name="Schiex T."/>
            <person name="Thomas J."/>
            <person name="Vandecasteele C."/>
            <person name="Vares D."/>
            <person name="Vear F."/>
            <person name="Vautrin S."/>
            <person name="Crespi M."/>
            <person name="Mangin B."/>
            <person name="Burke J.M."/>
            <person name="Salse J."/>
            <person name="Munos S."/>
            <person name="Vincourt P."/>
            <person name="Rieseberg L.H."/>
            <person name="Langlade N.B."/>
        </authorList>
    </citation>
    <scope>NUCLEOTIDE SEQUENCE</scope>
    <source>
        <tissue evidence="3">Leaves</tissue>
    </source>
</reference>
<accession>A0A9K3DTK5</accession>
<dbReference type="Pfam" id="PF23598">
    <property type="entry name" value="LRR_14"/>
    <property type="match status" value="1"/>
</dbReference>
<organism evidence="3 4">
    <name type="scientific">Helianthus annuus</name>
    <name type="common">Common sunflower</name>
    <dbReference type="NCBI Taxonomy" id="4232"/>
    <lineage>
        <taxon>Eukaryota</taxon>
        <taxon>Viridiplantae</taxon>
        <taxon>Streptophyta</taxon>
        <taxon>Embryophyta</taxon>
        <taxon>Tracheophyta</taxon>
        <taxon>Spermatophyta</taxon>
        <taxon>Magnoliopsida</taxon>
        <taxon>eudicotyledons</taxon>
        <taxon>Gunneridae</taxon>
        <taxon>Pentapetalae</taxon>
        <taxon>asterids</taxon>
        <taxon>campanulids</taxon>
        <taxon>Asterales</taxon>
        <taxon>Asteraceae</taxon>
        <taxon>Asteroideae</taxon>
        <taxon>Heliantheae alliance</taxon>
        <taxon>Heliantheae</taxon>
        <taxon>Helianthus</taxon>
    </lineage>
</organism>
<dbReference type="InterPro" id="IPR055414">
    <property type="entry name" value="LRR_R13L4/SHOC2-like"/>
</dbReference>
<dbReference type="Gene3D" id="3.80.10.10">
    <property type="entry name" value="Ribonuclease Inhibitor"/>
    <property type="match status" value="2"/>
</dbReference>
<dbReference type="AlphaFoldDB" id="A0A9K3DTK5"/>
<sequence>MLESCGFHATNGLRVLEQKSLIKIVGTFRGGFINMHDRVIEMGENIVRREHPDEPERHSRLWVQEEIECVLADNSGSEATRCIIQRITPGISLEGMGNMKKLRCLTVNYTKYKFVSDCVKIDEVLQYFPNSLRYLYWMEYPYWCLPKTFKANNLVALEMSFSKIKQLWEGGKIMKKLKFLNLSNSKELRSLDLGLTPNLERLNLEDCKKLVALVVHGGCLKTLVYLNLSYCDSLKSLSFIEQFESLEVLDIGGLNLKEIPDYIITGHSRNTLLELNLSWNMIEEVPLSIGNLHKLVSLNLYNCSNLKSLPGSICSLQHLRTLNLSYTVTKELPEDLGQLECLEELDLTCTNVKHLPGSICILKHLNTLILWGCKYLEKLPEDVGQLESLGILDLRSCSNLREIPNSICKLKCLKELKLF</sequence>
<dbReference type="GO" id="GO:0006952">
    <property type="term" value="P:defense response"/>
    <property type="evidence" value="ECO:0007669"/>
    <property type="project" value="InterPro"/>
</dbReference>
<dbReference type="InterPro" id="IPR044974">
    <property type="entry name" value="Disease_R_plants"/>
</dbReference>
<dbReference type="PANTHER" id="PTHR11017">
    <property type="entry name" value="LEUCINE-RICH REPEAT-CONTAINING PROTEIN"/>
    <property type="match status" value="1"/>
</dbReference>
<reference evidence="3" key="2">
    <citation type="submission" date="2020-06" db="EMBL/GenBank/DDBJ databases">
        <title>Helianthus annuus Genome sequencing and assembly Release 2.</title>
        <authorList>
            <person name="Gouzy J."/>
            <person name="Langlade N."/>
            <person name="Munos S."/>
        </authorList>
    </citation>
    <scope>NUCLEOTIDE SEQUENCE</scope>
    <source>
        <tissue evidence="3">Leaves</tissue>
    </source>
</reference>
<evidence type="ECO:0000313" key="4">
    <source>
        <dbReference type="Proteomes" id="UP000215914"/>
    </source>
</evidence>
<protein>
    <submittedName>
        <fullName evidence="3">Leucine-rich repeat domain superfamily</fullName>
    </submittedName>
</protein>
<proteinExistence type="predicted"/>
<comment type="caution">
    <text evidence="3">The sequence shown here is derived from an EMBL/GenBank/DDBJ whole genome shotgun (WGS) entry which is preliminary data.</text>
</comment>
<keyword evidence="4" id="KW-1185">Reference proteome</keyword>
<evidence type="ECO:0000256" key="1">
    <source>
        <dbReference type="ARBA" id="ARBA00022737"/>
    </source>
</evidence>
<dbReference type="Gramene" id="mRNA:HanXRQr2_Chr16g0764251">
    <property type="protein sequence ID" value="mRNA:HanXRQr2_Chr16g0764251"/>
    <property type="gene ID" value="HanXRQr2_Chr16g0764251"/>
</dbReference>
<dbReference type="Proteomes" id="UP000215914">
    <property type="component" value="Unassembled WGS sequence"/>
</dbReference>
<dbReference type="PANTHER" id="PTHR11017:SF544">
    <property type="entry name" value="ADP-RIBOSYL CYCLASE_CYCLIC ADP-RIBOSE HYDROLASE"/>
    <property type="match status" value="1"/>
</dbReference>
<evidence type="ECO:0000259" key="2">
    <source>
        <dbReference type="Pfam" id="PF23598"/>
    </source>
</evidence>
<dbReference type="EMBL" id="MNCJ02000331">
    <property type="protein sequence ID" value="KAF5761362.1"/>
    <property type="molecule type" value="Genomic_DNA"/>
</dbReference>